<protein>
    <submittedName>
        <fullName evidence="4">Membrane protein</fullName>
    </submittedName>
</protein>
<evidence type="ECO:0000256" key="3">
    <source>
        <dbReference type="SAM" id="Phobius"/>
    </source>
</evidence>
<feature type="transmembrane region" description="Helical" evidence="3">
    <location>
        <begin position="6"/>
        <end position="28"/>
    </location>
</feature>
<accession>A0AAF0K1Y6</accession>
<dbReference type="Proteomes" id="UP001242841">
    <property type="component" value="Segment"/>
</dbReference>
<keyword evidence="3" id="KW-0812">Transmembrane</keyword>
<feature type="coiled-coil region" evidence="1">
    <location>
        <begin position="246"/>
        <end position="273"/>
    </location>
</feature>
<organism evidence="4 5">
    <name type="scientific">Rhodococcus phage Trogglehumper</name>
    <dbReference type="NCBI Taxonomy" id="3038381"/>
    <lineage>
        <taxon>Viruses</taxon>
        <taxon>Duplodnaviria</taxon>
        <taxon>Heunggongvirae</taxon>
        <taxon>Uroviricota</taxon>
        <taxon>Caudoviricetes</taxon>
        <taxon>Caudoviricetes incertae sedis</taxon>
        <taxon>Trogglehumpervirus</taxon>
        <taxon>Trogglehumpervirus trogglehumper</taxon>
    </lineage>
</organism>
<keyword evidence="1" id="KW-0175">Coiled coil</keyword>
<keyword evidence="5" id="KW-1185">Reference proteome</keyword>
<sequence length="318" mass="35957">MIIHYILGELLPLVFFVCTGTFVGVSAGRSYGRRRDRRAKALAEARANEYSHSFLKAEDREYFETWDRILSIHTRPEPAPKLPSPPPPPKDGSGQSHADVGSSFYSEREEDQALAADDQAAFERRWDAEAKAKGYSVPIRDGKPVVELKSRTPKEQREIARNERWLADRNRKALSTIGAVESHAKAISSINEASDAIDMLGAMITIVRDGRTLIIPEAMLEIGDQLYVEPEPEPVTGQASHYYEMLKKEAETVQLLRAENERINDQIVQLRKLHLDVKARDLAVSSDDSPEEKLRKLREYRRSRSQAQYGITPRSTDS</sequence>
<dbReference type="EMBL" id="OQ709222">
    <property type="protein sequence ID" value="WGH21908.1"/>
    <property type="molecule type" value="Genomic_DNA"/>
</dbReference>
<reference evidence="4" key="1">
    <citation type="submission" date="2023-03" db="EMBL/GenBank/DDBJ databases">
        <authorList>
            <person name="Aguilar E."/>
            <person name="Antigua R."/>
            <person name="Antonino C."/>
            <person name="Bisram R."/>
            <person name="Chen J."/>
            <person name="Davilmar B."/>
            <person name="Del R.K."/>
            <person name="Germosen J."/>
            <person name="Hernandez J."/>
            <person name="Kelloggs L."/>
            <person name="Lema C."/>
            <person name="Li J."/>
            <person name="Melendez A."/>
            <person name="Mohammed I."/>
            <person name="Ryan A."/>
            <person name="Singh S."/>
            <person name="Tariq H."/>
            <person name="Golebiewska U.P."/>
            <person name="Russell D.A."/>
            <person name="Jacobs-Sera D."/>
            <person name="Hatfull G.F."/>
        </authorList>
    </citation>
    <scope>NUCLEOTIDE SEQUENCE</scope>
</reference>
<keyword evidence="3" id="KW-0472">Membrane</keyword>
<feature type="region of interest" description="Disordered" evidence="2">
    <location>
        <begin position="75"/>
        <end position="109"/>
    </location>
</feature>
<evidence type="ECO:0000256" key="2">
    <source>
        <dbReference type="SAM" id="MobiDB-lite"/>
    </source>
</evidence>
<keyword evidence="3" id="KW-1133">Transmembrane helix</keyword>
<evidence type="ECO:0000256" key="1">
    <source>
        <dbReference type="SAM" id="Coils"/>
    </source>
</evidence>
<evidence type="ECO:0000313" key="4">
    <source>
        <dbReference type="EMBL" id="WGH21908.1"/>
    </source>
</evidence>
<feature type="compositionally biased region" description="Pro residues" evidence="2">
    <location>
        <begin position="77"/>
        <end position="90"/>
    </location>
</feature>
<proteinExistence type="predicted"/>
<evidence type="ECO:0000313" key="5">
    <source>
        <dbReference type="Proteomes" id="UP001242841"/>
    </source>
</evidence>
<gene>
    <name evidence="4" type="primary">24</name>
    <name evidence="4" type="ORF">SEA_TROGGLEHUMPER_24</name>
</gene>
<name>A0AAF0K1Y6_9CAUD</name>